<keyword evidence="3" id="KW-1185">Reference proteome</keyword>
<dbReference type="OrthoDB" id="10505355at2759"/>
<dbReference type="Proteomes" id="UP000193920">
    <property type="component" value="Unassembled WGS sequence"/>
</dbReference>
<comment type="caution">
    <text evidence="2">The sequence shown here is derived from an EMBL/GenBank/DDBJ whole genome shotgun (WGS) entry which is preliminary data.</text>
</comment>
<dbReference type="AlphaFoldDB" id="A0A1Y2AIK0"/>
<evidence type="ECO:0008006" key="4">
    <source>
        <dbReference type="Google" id="ProtNLM"/>
    </source>
</evidence>
<sequence>MWYWLYKMFLECFWISMQFFCKSRSQGEDAKGSYGVEDDYWCGIGEPIYDTNVRIKNKKNQECLITNLYSDDSVLLLDDCNHSVWTYKNEMLILKATGKCLFDTNSKNTRMTKYDKGDEQIYHHIHFKIVDNKYICIENNIDPKDRCSNGKIIEF</sequence>
<feature type="chain" id="PRO_5012598526" description="Ricin B lectin domain-containing protein" evidence="1">
    <location>
        <begin position="26"/>
        <end position="155"/>
    </location>
</feature>
<reference evidence="2 3" key="1">
    <citation type="submission" date="2016-08" db="EMBL/GenBank/DDBJ databases">
        <title>A Parts List for Fungal Cellulosomes Revealed by Comparative Genomics.</title>
        <authorList>
            <consortium name="DOE Joint Genome Institute"/>
            <person name="Haitjema C.H."/>
            <person name="Gilmore S.P."/>
            <person name="Henske J.K."/>
            <person name="Solomon K.V."/>
            <person name="De Groot R."/>
            <person name="Kuo A."/>
            <person name="Mondo S.J."/>
            <person name="Salamov A.A."/>
            <person name="Labutti K."/>
            <person name="Zhao Z."/>
            <person name="Chiniquy J."/>
            <person name="Barry K."/>
            <person name="Brewer H.M."/>
            <person name="Purvine S.O."/>
            <person name="Wright A.T."/>
            <person name="Boxma B."/>
            <person name="Van Alen T."/>
            <person name="Hackstein J.H."/>
            <person name="Baker S.E."/>
            <person name="Grigoriev I.V."/>
            <person name="O'Malley M.A."/>
        </authorList>
    </citation>
    <scope>NUCLEOTIDE SEQUENCE [LARGE SCALE GENOMIC DNA]</scope>
    <source>
        <strain evidence="2 3">G1</strain>
    </source>
</reference>
<name>A0A1Y2AIK0_9FUNG</name>
<organism evidence="2 3">
    <name type="scientific">Neocallimastix californiae</name>
    <dbReference type="NCBI Taxonomy" id="1754190"/>
    <lineage>
        <taxon>Eukaryota</taxon>
        <taxon>Fungi</taxon>
        <taxon>Fungi incertae sedis</taxon>
        <taxon>Chytridiomycota</taxon>
        <taxon>Chytridiomycota incertae sedis</taxon>
        <taxon>Neocallimastigomycetes</taxon>
        <taxon>Neocallimastigales</taxon>
        <taxon>Neocallimastigaceae</taxon>
        <taxon>Neocallimastix</taxon>
    </lineage>
</organism>
<gene>
    <name evidence="2" type="ORF">LY90DRAFT_515742</name>
</gene>
<proteinExistence type="predicted"/>
<evidence type="ECO:0000256" key="1">
    <source>
        <dbReference type="SAM" id="SignalP"/>
    </source>
</evidence>
<evidence type="ECO:0000313" key="2">
    <source>
        <dbReference type="EMBL" id="ORY22110.1"/>
    </source>
</evidence>
<protein>
    <recommendedName>
        <fullName evidence="4">Ricin B lectin domain-containing protein</fullName>
    </recommendedName>
</protein>
<dbReference type="EMBL" id="MCOG01000253">
    <property type="protein sequence ID" value="ORY22110.1"/>
    <property type="molecule type" value="Genomic_DNA"/>
</dbReference>
<accession>A0A1Y2AIK0</accession>
<dbReference type="InterPro" id="IPR035992">
    <property type="entry name" value="Ricin_B-like_lectins"/>
</dbReference>
<evidence type="ECO:0000313" key="3">
    <source>
        <dbReference type="Proteomes" id="UP000193920"/>
    </source>
</evidence>
<keyword evidence="1" id="KW-0732">Signal</keyword>
<feature type="signal peptide" evidence="1">
    <location>
        <begin position="1"/>
        <end position="25"/>
    </location>
</feature>
<dbReference type="SUPFAM" id="SSF50370">
    <property type="entry name" value="Ricin B-like lectins"/>
    <property type="match status" value="1"/>
</dbReference>